<evidence type="ECO:0000256" key="2">
    <source>
        <dbReference type="ARBA" id="ARBA00022737"/>
    </source>
</evidence>
<dbReference type="AlphaFoldDB" id="A0A811JTX9"/>
<dbReference type="Proteomes" id="UP000783686">
    <property type="component" value="Unassembled WGS sequence"/>
</dbReference>
<keyword evidence="1 3" id="KW-0853">WD repeat</keyword>
<dbReference type="InterPro" id="IPR001680">
    <property type="entry name" value="WD40_rpt"/>
</dbReference>
<comment type="caution">
    <text evidence="5">The sequence shown here is derived from an EMBL/GenBank/DDBJ whole genome shotgun (WGS) entry which is preliminary data.</text>
</comment>
<evidence type="ECO:0008006" key="7">
    <source>
        <dbReference type="Google" id="ProtNLM"/>
    </source>
</evidence>
<evidence type="ECO:0000256" key="4">
    <source>
        <dbReference type="SAM" id="MobiDB-lite"/>
    </source>
</evidence>
<evidence type="ECO:0000256" key="1">
    <source>
        <dbReference type="ARBA" id="ARBA00022574"/>
    </source>
</evidence>
<dbReference type="Pfam" id="PF00400">
    <property type="entry name" value="WD40"/>
    <property type="match status" value="3"/>
</dbReference>
<evidence type="ECO:0000313" key="5">
    <source>
        <dbReference type="EMBL" id="CAD5206569.1"/>
    </source>
</evidence>
<feature type="repeat" description="WD" evidence="3">
    <location>
        <begin position="85"/>
        <end position="120"/>
    </location>
</feature>
<feature type="repeat" description="WD" evidence="3">
    <location>
        <begin position="167"/>
        <end position="208"/>
    </location>
</feature>
<reference evidence="5" key="1">
    <citation type="submission" date="2020-09" db="EMBL/GenBank/DDBJ databases">
        <authorList>
            <person name="Kikuchi T."/>
        </authorList>
    </citation>
    <scope>NUCLEOTIDE SEQUENCE</scope>
    <source>
        <strain evidence="5">SH1</strain>
    </source>
</reference>
<dbReference type="OrthoDB" id="10251605at2759"/>
<dbReference type="PANTHER" id="PTHR19845">
    <property type="entry name" value="KATANIN P80 SUBUNIT"/>
    <property type="match status" value="1"/>
</dbReference>
<dbReference type="EMBL" id="CAJFDH010000001">
    <property type="protein sequence ID" value="CAD5206569.1"/>
    <property type="molecule type" value="Genomic_DNA"/>
</dbReference>
<dbReference type="PROSITE" id="PS00678">
    <property type="entry name" value="WD_REPEATS_1"/>
    <property type="match status" value="1"/>
</dbReference>
<gene>
    <name evidence="5" type="ORF">BOKJ2_LOCUS1253</name>
</gene>
<dbReference type="GO" id="GO:0008352">
    <property type="term" value="C:katanin complex"/>
    <property type="evidence" value="ECO:0007669"/>
    <property type="project" value="TreeGrafter"/>
</dbReference>
<dbReference type="PROSITE" id="PS50294">
    <property type="entry name" value="WD_REPEATS_REGION"/>
    <property type="match status" value="1"/>
</dbReference>
<keyword evidence="2" id="KW-0677">Repeat</keyword>
<organism evidence="5 6">
    <name type="scientific">Bursaphelenchus okinawaensis</name>
    <dbReference type="NCBI Taxonomy" id="465554"/>
    <lineage>
        <taxon>Eukaryota</taxon>
        <taxon>Metazoa</taxon>
        <taxon>Ecdysozoa</taxon>
        <taxon>Nematoda</taxon>
        <taxon>Chromadorea</taxon>
        <taxon>Rhabditida</taxon>
        <taxon>Tylenchina</taxon>
        <taxon>Tylenchomorpha</taxon>
        <taxon>Aphelenchoidea</taxon>
        <taxon>Aphelenchoididae</taxon>
        <taxon>Bursaphelenchus</taxon>
    </lineage>
</organism>
<name>A0A811JTX9_9BILA</name>
<evidence type="ECO:0000256" key="3">
    <source>
        <dbReference type="PROSITE-ProRule" id="PRU00221"/>
    </source>
</evidence>
<proteinExistence type="predicted"/>
<feature type="compositionally biased region" description="Polar residues" evidence="4">
    <location>
        <begin position="359"/>
        <end position="369"/>
    </location>
</feature>
<dbReference type="InterPro" id="IPR036322">
    <property type="entry name" value="WD40_repeat_dom_sf"/>
</dbReference>
<feature type="compositionally biased region" description="Basic and acidic residues" evidence="4">
    <location>
        <begin position="384"/>
        <end position="395"/>
    </location>
</feature>
<evidence type="ECO:0000313" key="6">
    <source>
        <dbReference type="Proteomes" id="UP000614601"/>
    </source>
</evidence>
<dbReference type="GO" id="GO:0007019">
    <property type="term" value="P:microtubule depolymerization"/>
    <property type="evidence" value="ECO:0007669"/>
    <property type="project" value="TreeGrafter"/>
</dbReference>
<dbReference type="PANTHER" id="PTHR19845:SF0">
    <property type="entry name" value="KATANIN P80 WD40 REPEAT-CONTAINING SUBUNIT B1"/>
    <property type="match status" value="1"/>
</dbReference>
<keyword evidence="6" id="KW-1185">Reference proteome</keyword>
<dbReference type="SMART" id="SM00320">
    <property type="entry name" value="WD40"/>
    <property type="match status" value="3"/>
</dbReference>
<dbReference type="InterPro" id="IPR019775">
    <property type="entry name" value="WD40_repeat_CS"/>
</dbReference>
<sequence length="568" mass="63474">MNIYSHRVLNIVTNGLISPTNQSIFVYNPFTKLNYTTDECCYEHPELVDLADSVAQLNKEEELLLVSRTSHSVIDVEAGKKFRDIYEHDGVINAVCWSPINGNVFASVGSDNTVRLWDIRQHPAQVMIIRLKRYSCLDFSPDGQYLALGGDNAVNLMYLNNPRDLTTMKVSSPVTNVKFNPLECTMATISTDKVVRFWDIDAKECVSQTLPFDTMPKAIEYTSCGNYFVAASDTVLSSFLCEPLSMVHEVEVEKVANHFLDFKIAMDVAYHLSWNSDGEVVLKSYMVNDLRKNGVPESPVLSAISPIKDVVNTEDSVFYKSTNSMKTEDSTIELRSCMSRSSSLSSNHLSLHRSRNNSQQNLTSAAQRKTSVDLGPSQNSSAIIKEHNSRLKKGSDSPSDSLRATQDGFKSVVDNHPSVMAILRERMHECKRIQSMSRISSIDDTLKEASKMNGSHMLAALINTYKASSSPTITFYSKVLLYVIPLLRHTNPDYINIGLDIVCGVLTDHGDQIKTGSKGNTDLENACNVCKRMLTEVYILMPCLLERLNEEQRQTFTSLLPLLKALAE</sequence>
<feature type="region of interest" description="Disordered" evidence="4">
    <location>
        <begin position="345"/>
        <end position="409"/>
    </location>
</feature>
<dbReference type="PROSITE" id="PS50082">
    <property type="entry name" value="WD_REPEATS_2"/>
    <property type="match status" value="2"/>
</dbReference>
<dbReference type="EMBL" id="CAJFCW020000001">
    <property type="protein sequence ID" value="CAG9082302.1"/>
    <property type="molecule type" value="Genomic_DNA"/>
</dbReference>
<protein>
    <recommendedName>
        <fullName evidence="7">WD_REPEATS_REGION domain-containing protein</fullName>
    </recommendedName>
</protein>
<dbReference type="InterPro" id="IPR015943">
    <property type="entry name" value="WD40/YVTN_repeat-like_dom_sf"/>
</dbReference>
<dbReference type="SUPFAM" id="SSF50978">
    <property type="entry name" value="WD40 repeat-like"/>
    <property type="match status" value="1"/>
</dbReference>
<accession>A0A811JTX9</accession>
<dbReference type="Gene3D" id="2.130.10.10">
    <property type="entry name" value="YVTN repeat-like/Quinoprotein amine dehydrogenase"/>
    <property type="match status" value="1"/>
</dbReference>
<dbReference type="Proteomes" id="UP000614601">
    <property type="component" value="Unassembled WGS sequence"/>
</dbReference>